<protein>
    <submittedName>
        <fullName evidence="1">Predicted Fe-S protein</fullName>
    </submittedName>
</protein>
<accession>A0A378PWU9</accession>
<reference evidence="1 2" key="1">
    <citation type="submission" date="2018-06" db="EMBL/GenBank/DDBJ databases">
        <authorList>
            <consortium name="Pathogen Informatics"/>
            <person name="Doyle S."/>
        </authorList>
    </citation>
    <scope>NUCLEOTIDE SEQUENCE [LARGE SCALE GENOMIC DNA]</scope>
    <source>
        <strain evidence="1 2">NCTC9426</strain>
    </source>
</reference>
<proteinExistence type="predicted"/>
<organism evidence="1 2">
    <name type="scientific">Moraxella bovis</name>
    <dbReference type="NCBI Taxonomy" id="476"/>
    <lineage>
        <taxon>Bacteria</taxon>
        <taxon>Pseudomonadati</taxon>
        <taxon>Pseudomonadota</taxon>
        <taxon>Gammaproteobacteria</taxon>
        <taxon>Moraxellales</taxon>
        <taxon>Moraxellaceae</taxon>
        <taxon>Moraxella</taxon>
    </lineage>
</organism>
<dbReference type="PANTHER" id="PTHR35175">
    <property type="entry name" value="DUF1289 DOMAIN-CONTAINING PROTEIN"/>
    <property type="match status" value="1"/>
</dbReference>
<gene>
    <name evidence="1" type="ORF">NCTC9426_01269</name>
</gene>
<evidence type="ECO:0000313" key="1">
    <source>
        <dbReference type="EMBL" id="STY91222.1"/>
    </source>
</evidence>
<dbReference type="PANTHER" id="PTHR35175:SF1">
    <property type="entry name" value="OXIDOREDUCTASE"/>
    <property type="match status" value="1"/>
</dbReference>
<dbReference type="Proteomes" id="UP000254133">
    <property type="component" value="Unassembled WGS sequence"/>
</dbReference>
<dbReference type="Pfam" id="PF06945">
    <property type="entry name" value="DUF1289"/>
    <property type="match status" value="1"/>
</dbReference>
<evidence type="ECO:0000313" key="2">
    <source>
        <dbReference type="Proteomes" id="UP000254133"/>
    </source>
</evidence>
<dbReference type="InterPro" id="IPR010710">
    <property type="entry name" value="DUF1289"/>
</dbReference>
<sequence length="89" mass="10766">MQNELFMIDNPCIGVCAMNKKDYCMGCFRNRTERQTWHIISNGERAKILKNLGRRRRNINAPLRHKQRQTLVNYEFDFYGQFEQLSFDF</sequence>
<name>A0A378PWU9_MORBO</name>
<dbReference type="EMBL" id="UGPZ01000002">
    <property type="protein sequence ID" value="STY91222.1"/>
    <property type="molecule type" value="Genomic_DNA"/>
</dbReference>
<dbReference type="AlphaFoldDB" id="A0A378PWU9"/>